<gene>
    <name evidence="6" type="ORF">BET03_09360</name>
</gene>
<keyword evidence="3" id="KW-0285">Flavoprotein</keyword>
<keyword evidence="7" id="KW-1185">Reference proteome</keyword>
<dbReference type="Gene3D" id="3.20.20.70">
    <property type="entry name" value="Aldolase class I"/>
    <property type="match status" value="1"/>
</dbReference>
<dbReference type="PANTHER" id="PTHR32332:SF18">
    <property type="entry name" value="2-NITROPROPANE DIOXYGENASE"/>
    <property type="match status" value="1"/>
</dbReference>
<keyword evidence="6" id="KW-0223">Dioxygenase</keyword>
<accession>A0A419T7N6</accession>
<evidence type="ECO:0000256" key="1">
    <source>
        <dbReference type="ARBA" id="ARBA00003535"/>
    </source>
</evidence>
<dbReference type="GO" id="GO:0051213">
    <property type="term" value="F:dioxygenase activity"/>
    <property type="evidence" value="ECO:0007669"/>
    <property type="project" value="UniProtKB-KW"/>
</dbReference>
<dbReference type="RefSeq" id="WP_120167813.1">
    <property type="nucleotide sequence ID" value="NZ_MCIB01000006.1"/>
</dbReference>
<evidence type="ECO:0000256" key="2">
    <source>
        <dbReference type="ARBA" id="ARBA00013457"/>
    </source>
</evidence>
<evidence type="ECO:0000313" key="6">
    <source>
        <dbReference type="EMBL" id="RKD33449.1"/>
    </source>
</evidence>
<reference evidence="6 7" key="1">
    <citation type="submission" date="2016-08" db="EMBL/GenBank/DDBJ databases">
        <title>Novel Firmicutes and Novel Genomes.</title>
        <authorList>
            <person name="Poppleton D.I."/>
            <person name="Gribaldo S."/>
        </authorList>
    </citation>
    <scope>NUCLEOTIDE SEQUENCE [LARGE SCALE GENOMIC DNA]</scope>
    <source>
        <strain evidence="6 7">CTT3</strain>
    </source>
</reference>
<proteinExistence type="predicted"/>
<evidence type="ECO:0000313" key="7">
    <source>
        <dbReference type="Proteomes" id="UP000284177"/>
    </source>
</evidence>
<dbReference type="AlphaFoldDB" id="A0A419T7N6"/>
<evidence type="ECO:0000256" key="5">
    <source>
        <dbReference type="ARBA" id="ARBA00023002"/>
    </source>
</evidence>
<dbReference type="SUPFAM" id="SSF51412">
    <property type="entry name" value="Inosine monophosphate dehydrogenase (IMPDH)"/>
    <property type="match status" value="1"/>
</dbReference>
<dbReference type="InterPro" id="IPR004136">
    <property type="entry name" value="NMO"/>
</dbReference>
<keyword evidence="4" id="KW-0288">FMN</keyword>
<dbReference type="PANTHER" id="PTHR32332">
    <property type="entry name" value="2-NITROPROPANE DIOXYGENASE"/>
    <property type="match status" value="1"/>
</dbReference>
<evidence type="ECO:0000256" key="4">
    <source>
        <dbReference type="ARBA" id="ARBA00022643"/>
    </source>
</evidence>
<protein>
    <recommendedName>
        <fullName evidence="2">Probable nitronate monooxygenase</fullName>
    </recommendedName>
</protein>
<dbReference type="CDD" id="cd04730">
    <property type="entry name" value="NPD_like"/>
    <property type="match status" value="1"/>
</dbReference>
<name>A0A419T7N6_9FIRM</name>
<sequence length="362" mass="39642">MDIPKLQIGDLTAPVPIVQGGMGIGISLSNLAAAVANFGGIGVISAAEPGFNFDGYNRNKLETNLKALKYHIQRARKLSPKGIIGVNIMTAINHFEKMVKAAVNEGVDIIFSGAGLPMNLPKFVKESKTKIAPIVSSGRVAKLICRQWDRKYQYLPDAIVVEGPEAGGHLGFSTEQLENIKDLPLTKLVKEVKDALKTFEEKYQRRVPIIAGGGIHDGKDIVKILSAGASAVQMATRFVATYECDADDKFKQSYINAGKEDVMIINSPVGMPGRAIRNKFVEKVYKKQKPQNIKCINCLKPCNPQNTPYCIADALINAQKGELDKGFAFAGAKVYKINRITSVKKLIDKLMEEVKSYKKDMD</sequence>
<dbReference type="EMBL" id="MCIB01000006">
    <property type="protein sequence ID" value="RKD33449.1"/>
    <property type="molecule type" value="Genomic_DNA"/>
</dbReference>
<comment type="function">
    <text evidence="1">Nitronate monooxygenase that uses molecular oxygen to catalyze the oxidative denitrification of alkyl nitronates. Acts on propionate 3-nitronate (P3N), the presumed physiological substrate. Probably functions in the detoxification of P3N, a metabolic poison produced by plants and fungi as a defense mechanism.</text>
</comment>
<dbReference type="Pfam" id="PF03060">
    <property type="entry name" value="NMO"/>
    <property type="match status" value="1"/>
</dbReference>
<dbReference type="InterPro" id="IPR013785">
    <property type="entry name" value="Aldolase_TIM"/>
</dbReference>
<comment type="caution">
    <text evidence="6">The sequence shown here is derived from an EMBL/GenBank/DDBJ whole genome shotgun (WGS) entry which is preliminary data.</text>
</comment>
<evidence type="ECO:0000256" key="3">
    <source>
        <dbReference type="ARBA" id="ARBA00022630"/>
    </source>
</evidence>
<dbReference type="OrthoDB" id="9778912at2"/>
<organism evidence="6 7">
    <name type="scientific">Thermohalobacter berrensis</name>
    <dbReference type="NCBI Taxonomy" id="99594"/>
    <lineage>
        <taxon>Bacteria</taxon>
        <taxon>Bacillati</taxon>
        <taxon>Bacillota</taxon>
        <taxon>Tissierellia</taxon>
        <taxon>Tissierellales</taxon>
        <taxon>Thermohalobacteraceae</taxon>
        <taxon>Thermohalobacter</taxon>
    </lineage>
</organism>
<dbReference type="GO" id="GO:0018580">
    <property type="term" value="F:nitronate monooxygenase activity"/>
    <property type="evidence" value="ECO:0007669"/>
    <property type="project" value="InterPro"/>
</dbReference>
<dbReference type="Proteomes" id="UP000284177">
    <property type="component" value="Unassembled WGS sequence"/>
</dbReference>
<keyword evidence="5" id="KW-0560">Oxidoreductase</keyword>